<reference evidence="1" key="2">
    <citation type="submission" date="2023-02" db="EMBL/GenBank/DDBJ databases">
        <authorList>
            <consortium name="DOE Joint Genome Institute"/>
            <person name="Mondo S.J."/>
            <person name="Chang Y."/>
            <person name="Wang Y."/>
            <person name="Ahrendt S."/>
            <person name="Andreopoulos W."/>
            <person name="Barry K."/>
            <person name="Beard J."/>
            <person name="Benny G.L."/>
            <person name="Blankenship S."/>
            <person name="Bonito G."/>
            <person name="Cuomo C."/>
            <person name="Desiro A."/>
            <person name="Gervers K.A."/>
            <person name="Hundley H."/>
            <person name="Kuo A."/>
            <person name="LaButti K."/>
            <person name="Lang B.F."/>
            <person name="Lipzen A."/>
            <person name="O'Donnell K."/>
            <person name="Pangilinan J."/>
            <person name="Reynolds N."/>
            <person name="Sandor L."/>
            <person name="Smith M.W."/>
            <person name="Tsang A."/>
            <person name="Grigoriev I.V."/>
            <person name="Stajich J.E."/>
            <person name="Spatafora J.W."/>
        </authorList>
    </citation>
    <scope>NUCLEOTIDE SEQUENCE</scope>
    <source>
        <strain evidence="1">RSA 2281</strain>
    </source>
</reference>
<protein>
    <submittedName>
        <fullName evidence="1">Uncharacterized protein</fullName>
    </submittedName>
</protein>
<evidence type="ECO:0000313" key="1">
    <source>
        <dbReference type="EMBL" id="KAI9277244.1"/>
    </source>
</evidence>
<dbReference type="Proteomes" id="UP001209540">
    <property type="component" value="Unassembled WGS sequence"/>
</dbReference>
<organism evidence="1 2">
    <name type="scientific">Phascolomyces articulosus</name>
    <dbReference type="NCBI Taxonomy" id="60185"/>
    <lineage>
        <taxon>Eukaryota</taxon>
        <taxon>Fungi</taxon>
        <taxon>Fungi incertae sedis</taxon>
        <taxon>Mucoromycota</taxon>
        <taxon>Mucoromycotina</taxon>
        <taxon>Mucoromycetes</taxon>
        <taxon>Mucorales</taxon>
        <taxon>Lichtheimiaceae</taxon>
        <taxon>Phascolomyces</taxon>
    </lineage>
</organism>
<keyword evidence="2" id="KW-1185">Reference proteome</keyword>
<name>A0AAD5KBE9_9FUNG</name>
<reference evidence="1" key="1">
    <citation type="journal article" date="2022" name="IScience">
        <title>Evolution of zygomycete secretomes and the origins of terrestrial fungal ecologies.</title>
        <authorList>
            <person name="Chang Y."/>
            <person name="Wang Y."/>
            <person name="Mondo S."/>
            <person name="Ahrendt S."/>
            <person name="Andreopoulos W."/>
            <person name="Barry K."/>
            <person name="Beard J."/>
            <person name="Benny G.L."/>
            <person name="Blankenship S."/>
            <person name="Bonito G."/>
            <person name="Cuomo C."/>
            <person name="Desiro A."/>
            <person name="Gervers K.A."/>
            <person name="Hundley H."/>
            <person name="Kuo A."/>
            <person name="LaButti K."/>
            <person name="Lang B.F."/>
            <person name="Lipzen A."/>
            <person name="O'Donnell K."/>
            <person name="Pangilinan J."/>
            <person name="Reynolds N."/>
            <person name="Sandor L."/>
            <person name="Smith M.E."/>
            <person name="Tsang A."/>
            <person name="Grigoriev I.V."/>
            <person name="Stajich J.E."/>
            <person name="Spatafora J.W."/>
        </authorList>
    </citation>
    <scope>NUCLEOTIDE SEQUENCE</scope>
    <source>
        <strain evidence="1">RSA 2281</strain>
    </source>
</reference>
<comment type="caution">
    <text evidence="1">The sequence shown here is derived from an EMBL/GenBank/DDBJ whole genome shotgun (WGS) entry which is preliminary data.</text>
</comment>
<proteinExistence type="predicted"/>
<gene>
    <name evidence="1" type="ORF">BDA99DRAFT_532318</name>
</gene>
<sequence>MSLAINVVNITGKAKTIEYPGIKAVSEIKKFQLYTNLYPKGTVDVGIIEPCLRCTSPESLNVLYFIFSDDANIDFDIALVVFAIHFEALFGDNSKRNKIYTESQRHGTVLNIDNKEVYVQVENPLPVRQSYQIYTLTDLPLDFVEDAVQKIKNATEDQLRKCYMDFLPQYSLILDILPGFTTIEVTGKQYYNCTASIIVSSGAKLHSKTCSTFINLYDQPYRLRDSGSYYYYCANCKTLNFHNTK</sequence>
<dbReference type="EMBL" id="JAIXMP010000002">
    <property type="protein sequence ID" value="KAI9277244.1"/>
    <property type="molecule type" value="Genomic_DNA"/>
</dbReference>
<evidence type="ECO:0000313" key="2">
    <source>
        <dbReference type="Proteomes" id="UP001209540"/>
    </source>
</evidence>
<accession>A0AAD5KBE9</accession>
<dbReference type="AlphaFoldDB" id="A0AAD5KBE9"/>